<protein>
    <submittedName>
        <fullName evidence="3">Uncharacterized protein</fullName>
    </submittedName>
</protein>
<evidence type="ECO:0000256" key="2">
    <source>
        <dbReference type="SAM" id="Phobius"/>
    </source>
</evidence>
<feature type="compositionally biased region" description="Polar residues" evidence="1">
    <location>
        <begin position="60"/>
        <end position="75"/>
    </location>
</feature>
<feature type="transmembrane region" description="Helical" evidence="2">
    <location>
        <begin position="35"/>
        <end position="55"/>
    </location>
</feature>
<name>A0A7S4BHF9_CHRCT</name>
<keyword evidence="2" id="KW-0472">Membrane</keyword>
<dbReference type="AlphaFoldDB" id="A0A7S4BHF9"/>
<evidence type="ECO:0000256" key="1">
    <source>
        <dbReference type="SAM" id="MobiDB-lite"/>
    </source>
</evidence>
<sequence>MSATVDCSGLIDDSSNATDCVLTGPGSKYDNNTTMALAGGLLGTVFLLFLLLIWYSTSMNSKKPSGQTLLPTNAPRSDGRPTAVARTPSFTVSEEDRAKLNAYYKQATNDVGRR</sequence>
<organism evidence="3">
    <name type="scientific">Chrysotila carterae</name>
    <name type="common">Marine alga</name>
    <name type="synonym">Syracosphaera carterae</name>
    <dbReference type="NCBI Taxonomy" id="13221"/>
    <lineage>
        <taxon>Eukaryota</taxon>
        <taxon>Haptista</taxon>
        <taxon>Haptophyta</taxon>
        <taxon>Prymnesiophyceae</taxon>
        <taxon>Isochrysidales</taxon>
        <taxon>Isochrysidaceae</taxon>
        <taxon>Chrysotila</taxon>
    </lineage>
</organism>
<keyword evidence="2" id="KW-1133">Transmembrane helix</keyword>
<reference evidence="3" key="1">
    <citation type="submission" date="2021-01" db="EMBL/GenBank/DDBJ databases">
        <authorList>
            <person name="Corre E."/>
            <person name="Pelletier E."/>
            <person name="Niang G."/>
            <person name="Scheremetjew M."/>
            <person name="Finn R."/>
            <person name="Kale V."/>
            <person name="Holt S."/>
            <person name="Cochrane G."/>
            <person name="Meng A."/>
            <person name="Brown T."/>
            <person name="Cohen L."/>
        </authorList>
    </citation>
    <scope>NUCLEOTIDE SEQUENCE</scope>
    <source>
        <strain evidence="3">CCMP645</strain>
    </source>
</reference>
<gene>
    <name evidence="3" type="ORF">PCAR00345_LOCUS18619</name>
</gene>
<accession>A0A7S4BHF9</accession>
<feature type="region of interest" description="Disordered" evidence="1">
    <location>
        <begin position="60"/>
        <end position="92"/>
    </location>
</feature>
<dbReference type="EMBL" id="HBIZ01029263">
    <property type="protein sequence ID" value="CAE0766007.1"/>
    <property type="molecule type" value="Transcribed_RNA"/>
</dbReference>
<proteinExistence type="predicted"/>
<evidence type="ECO:0000313" key="3">
    <source>
        <dbReference type="EMBL" id="CAE0766007.1"/>
    </source>
</evidence>
<keyword evidence="2" id="KW-0812">Transmembrane</keyword>